<dbReference type="GO" id="GO:0005524">
    <property type="term" value="F:ATP binding"/>
    <property type="evidence" value="ECO:0007669"/>
    <property type="project" value="UniProtKB-KW"/>
</dbReference>
<feature type="domain" description="Beta-ketoacyl synthase C-terminal" evidence="10">
    <location>
        <begin position="155"/>
        <end position="229"/>
    </location>
</feature>
<dbReference type="STRING" id="3708.A0A078H5H1"/>
<dbReference type="GO" id="GO:0016746">
    <property type="term" value="F:acyltransferase activity"/>
    <property type="evidence" value="ECO:0007669"/>
    <property type="project" value="InterPro"/>
</dbReference>
<evidence type="ECO:0000256" key="6">
    <source>
        <dbReference type="ARBA" id="ARBA00022840"/>
    </source>
</evidence>
<evidence type="ECO:0000256" key="7">
    <source>
        <dbReference type="ARBA" id="ARBA00022989"/>
    </source>
</evidence>
<evidence type="ECO:0000256" key="2">
    <source>
        <dbReference type="ARBA" id="ARBA00005931"/>
    </source>
</evidence>
<accession>A0A078H5H1</accession>
<evidence type="ECO:0000313" key="11">
    <source>
        <dbReference type="EMBL" id="CDY33096.1"/>
    </source>
</evidence>
<keyword evidence="4 9" id="KW-0812">Transmembrane</keyword>
<feature type="transmembrane region" description="Helical" evidence="9">
    <location>
        <begin position="99"/>
        <end position="117"/>
    </location>
</feature>
<evidence type="ECO:0000256" key="8">
    <source>
        <dbReference type="ARBA" id="ARBA00023136"/>
    </source>
</evidence>
<evidence type="ECO:0000259" key="10">
    <source>
        <dbReference type="Pfam" id="PF02801"/>
    </source>
</evidence>
<dbReference type="Pfam" id="PF02801">
    <property type="entry name" value="Ketoacyl-synt_C"/>
    <property type="match status" value="1"/>
</dbReference>
<protein>
    <submittedName>
        <fullName evidence="11">BnaC09g21920D protein</fullName>
    </submittedName>
</protein>
<dbReference type="PaxDb" id="3708-A0A078H5H1"/>
<dbReference type="PANTHER" id="PTHR31081">
    <property type="entry name" value="UREIDE PERMEASE 1-RELATED-RELATED"/>
    <property type="match status" value="1"/>
</dbReference>
<sequence>MYVIESKTAAIGCMILSLCCLGSWPAILTLLERRGRLPQHTFLDFTTANLLAAIVIAFTLGEDNWPSVLLAVVGGVLLSVGNLATQYALAFVGLPVTEVITASITVVIVTRLLLSLGSPRHQQRRGMGVDMLLIDEKVCDGSLEHAMKRDAPLVAEYLGGAVNCDAPHITDPIGDGLGVSSCIESCLEDAGVNYIYAHATSTLAGDLAEINALKRCSKALGSKSMPLRSIEITQVQRLQMKVHKYLHEQFEVLNSPA</sequence>
<dbReference type="Gramene" id="CDY33096">
    <property type="protein sequence ID" value="CDY33096"/>
    <property type="gene ID" value="GSBRNA2T00053753001"/>
</dbReference>
<name>A0A078H5H1_BRANA</name>
<feature type="transmembrane region" description="Helical" evidence="9">
    <location>
        <begin position="68"/>
        <end position="93"/>
    </location>
</feature>
<dbReference type="InterPro" id="IPR009834">
    <property type="entry name" value="Ureide_permease"/>
</dbReference>
<keyword evidence="7 9" id="KW-1133">Transmembrane helix</keyword>
<dbReference type="Proteomes" id="UP000028999">
    <property type="component" value="Unassembled WGS sequence"/>
</dbReference>
<dbReference type="SUPFAM" id="SSF53901">
    <property type="entry name" value="Thiolase-like"/>
    <property type="match status" value="1"/>
</dbReference>
<dbReference type="GO" id="GO:0022857">
    <property type="term" value="F:transmembrane transporter activity"/>
    <property type="evidence" value="ECO:0007669"/>
    <property type="project" value="InterPro"/>
</dbReference>
<dbReference type="GO" id="GO:0016020">
    <property type="term" value="C:membrane"/>
    <property type="evidence" value="ECO:0007669"/>
    <property type="project" value="UniProtKB-SubCell"/>
</dbReference>
<organism evidence="11 12">
    <name type="scientific">Brassica napus</name>
    <name type="common">Rape</name>
    <dbReference type="NCBI Taxonomy" id="3708"/>
    <lineage>
        <taxon>Eukaryota</taxon>
        <taxon>Viridiplantae</taxon>
        <taxon>Streptophyta</taxon>
        <taxon>Embryophyta</taxon>
        <taxon>Tracheophyta</taxon>
        <taxon>Spermatophyta</taxon>
        <taxon>Magnoliopsida</taxon>
        <taxon>eudicotyledons</taxon>
        <taxon>Gunneridae</taxon>
        <taxon>Pentapetalae</taxon>
        <taxon>rosids</taxon>
        <taxon>malvids</taxon>
        <taxon>Brassicales</taxon>
        <taxon>Brassicaceae</taxon>
        <taxon>Brassiceae</taxon>
        <taxon>Brassica</taxon>
    </lineage>
</organism>
<keyword evidence="6" id="KW-0067">ATP-binding</keyword>
<dbReference type="InterPro" id="IPR016039">
    <property type="entry name" value="Thiolase-like"/>
</dbReference>
<comment type="similarity">
    <text evidence="2">Belongs to the plant ureide permease (TC 2.A.7.19) family.</text>
</comment>
<keyword evidence="12" id="KW-1185">Reference proteome</keyword>
<evidence type="ECO:0000256" key="5">
    <source>
        <dbReference type="ARBA" id="ARBA00022741"/>
    </source>
</evidence>
<dbReference type="OMA" id="HQQRRGM"/>
<dbReference type="InterPro" id="IPR014031">
    <property type="entry name" value="Ketoacyl_synth_C"/>
</dbReference>
<keyword evidence="8 9" id="KW-0472">Membrane</keyword>
<evidence type="ECO:0000256" key="3">
    <source>
        <dbReference type="ARBA" id="ARBA00022448"/>
    </source>
</evidence>
<comment type="subcellular location">
    <subcellularLocation>
        <location evidence="1">Membrane</location>
        <topology evidence="1">Multi-pass membrane protein</topology>
    </subcellularLocation>
</comment>
<keyword evidence="5" id="KW-0547">Nucleotide-binding</keyword>
<proteinExistence type="inferred from homology"/>
<feature type="transmembrane region" description="Helical" evidence="9">
    <location>
        <begin position="41"/>
        <end position="61"/>
    </location>
</feature>
<dbReference type="AlphaFoldDB" id="A0A078H5H1"/>
<evidence type="ECO:0000313" key="12">
    <source>
        <dbReference type="Proteomes" id="UP000028999"/>
    </source>
</evidence>
<dbReference type="PANTHER" id="PTHR31081:SF13">
    <property type="entry name" value="UREIDE PERMEASE 4"/>
    <property type="match status" value="1"/>
</dbReference>
<gene>
    <name evidence="11" type="primary">BnaC09g21920D</name>
    <name evidence="11" type="ORF">GSBRNA2T00053753001</name>
</gene>
<keyword evidence="3" id="KW-0813">Transport</keyword>
<evidence type="ECO:0000256" key="1">
    <source>
        <dbReference type="ARBA" id="ARBA00004141"/>
    </source>
</evidence>
<dbReference type="Pfam" id="PF07168">
    <property type="entry name" value="Ureide_permease"/>
    <property type="match status" value="1"/>
</dbReference>
<dbReference type="EMBL" id="LK032306">
    <property type="protein sequence ID" value="CDY33096.1"/>
    <property type="molecule type" value="Genomic_DNA"/>
</dbReference>
<reference evidence="11 12" key="1">
    <citation type="journal article" date="2014" name="Science">
        <title>Plant genetics. Early allopolyploid evolution in the post-Neolithic Brassica napus oilseed genome.</title>
        <authorList>
            <person name="Chalhoub B."/>
            <person name="Denoeud F."/>
            <person name="Liu S."/>
            <person name="Parkin I.A."/>
            <person name="Tang H."/>
            <person name="Wang X."/>
            <person name="Chiquet J."/>
            <person name="Belcram H."/>
            <person name="Tong C."/>
            <person name="Samans B."/>
            <person name="Correa M."/>
            <person name="Da Silva C."/>
            <person name="Just J."/>
            <person name="Falentin C."/>
            <person name="Koh C.S."/>
            <person name="Le Clainche I."/>
            <person name="Bernard M."/>
            <person name="Bento P."/>
            <person name="Noel B."/>
            <person name="Labadie K."/>
            <person name="Alberti A."/>
            <person name="Charles M."/>
            <person name="Arnaud D."/>
            <person name="Guo H."/>
            <person name="Daviaud C."/>
            <person name="Alamery S."/>
            <person name="Jabbari K."/>
            <person name="Zhao M."/>
            <person name="Edger P.P."/>
            <person name="Chelaifa H."/>
            <person name="Tack D."/>
            <person name="Lassalle G."/>
            <person name="Mestiri I."/>
            <person name="Schnel N."/>
            <person name="Le Paslier M.C."/>
            <person name="Fan G."/>
            <person name="Renault V."/>
            <person name="Bayer P.E."/>
            <person name="Golicz A.A."/>
            <person name="Manoli S."/>
            <person name="Lee T.H."/>
            <person name="Thi V.H."/>
            <person name="Chalabi S."/>
            <person name="Hu Q."/>
            <person name="Fan C."/>
            <person name="Tollenaere R."/>
            <person name="Lu Y."/>
            <person name="Battail C."/>
            <person name="Shen J."/>
            <person name="Sidebottom C.H."/>
            <person name="Wang X."/>
            <person name="Canaguier A."/>
            <person name="Chauveau A."/>
            <person name="Berard A."/>
            <person name="Deniot G."/>
            <person name="Guan M."/>
            <person name="Liu Z."/>
            <person name="Sun F."/>
            <person name="Lim Y.P."/>
            <person name="Lyons E."/>
            <person name="Town C.D."/>
            <person name="Bancroft I."/>
            <person name="Wang X."/>
            <person name="Meng J."/>
            <person name="Ma J."/>
            <person name="Pires J.C."/>
            <person name="King G.J."/>
            <person name="Brunel D."/>
            <person name="Delourme R."/>
            <person name="Renard M."/>
            <person name="Aury J.M."/>
            <person name="Adams K.L."/>
            <person name="Batley J."/>
            <person name="Snowdon R.J."/>
            <person name="Tost J."/>
            <person name="Edwards D."/>
            <person name="Zhou Y."/>
            <person name="Hua W."/>
            <person name="Sharpe A.G."/>
            <person name="Paterson A.H."/>
            <person name="Guan C."/>
            <person name="Wincker P."/>
        </authorList>
    </citation>
    <scope>NUCLEOTIDE SEQUENCE [LARGE SCALE GENOMIC DNA]</scope>
    <source>
        <strain evidence="12">cv. Darmor-bzh</strain>
    </source>
</reference>
<evidence type="ECO:0000256" key="9">
    <source>
        <dbReference type="SAM" id="Phobius"/>
    </source>
</evidence>
<dbReference type="InterPro" id="IPR030189">
    <property type="entry name" value="UPS_plant"/>
</dbReference>
<dbReference type="Gene3D" id="3.40.47.10">
    <property type="match status" value="1"/>
</dbReference>
<evidence type="ECO:0000256" key="4">
    <source>
        <dbReference type="ARBA" id="ARBA00022692"/>
    </source>
</evidence>